<feature type="region of interest" description="Disordered" evidence="1">
    <location>
        <begin position="199"/>
        <end position="219"/>
    </location>
</feature>
<keyword evidence="3" id="KW-1185">Reference proteome</keyword>
<comment type="caution">
    <text evidence="2">The sequence shown here is derived from an EMBL/GenBank/DDBJ whole genome shotgun (WGS) entry which is preliminary data.</text>
</comment>
<protein>
    <submittedName>
        <fullName evidence="2">Uncharacterized protein</fullName>
    </submittedName>
</protein>
<accession>A0ABQ9T7Y6</accession>
<evidence type="ECO:0000313" key="3">
    <source>
        <dbReference type="Proteomes" id="UP001227543"/>
    </source>
</evidence>
<dbReference type="RefSeq" id="XP_060389310.1">
    <property type="nucleotide sequence ID" value="XM_060528759.1"/>
</dbReference>
<sequence length="219" mass="24759">MASAQRQWQNTAQAGCVQTLVTHQQDHPAWNRQAGKPGCMRQAKTLISPVCPRHSHGSPRCTPTLDVMQNAPRQQLLRANFCEEVAAACSAGLGVSMLSWNLDAEFDHDNLCCMVIFEVRKRWSRVLLDRDESKRARGYAGVTFASHGRRGCLLGHRPWARRSRMAGFFSRKRFLNLSFPAVSQKKAWRSSSTETLREYRQGVSKTRRRVYGQAGKEPG</sequence>
<dbReference type="EMBL" id="MLFU01000082">
    <property type="protein sequence ID" value="KAK1731989.1"/>
    <property type="molecule type" value="Genomic_DNA"/>
</dbReference>
<reference evidence="2 3" key="1">
    <citation type="submission" date="2016-10" db="EMBL/GenBank/DDBJ databases">
        <title>The genome sequence of Colletotrichum fioriniae PJ7.</title>
        <authorList>
            <person name="Baroncelli R."/>
        </authorList>
    </citation>
    <scope>NUCLEOTIDE SEQUENCE [LARGE SCALE GENOMIC DNA]</scope>
    <source>
        <strain evidence="2 3">Tom-12</strain>
    </source>
</reference>
<organism evidence="2 3">
    <name type="scientific">Colletotrichum tamarilloi</name>
    <dbReference type="NCBI Taxonomy" id="1209934"/>
    <lineage>
        <taxon>Eukaryota</taxon>
        <taxon>Fungi</taxon>
        <taxon>Dikarya</taxon>
        <taxon>Ascomycota</taxon>
        <taxon>Pezizomycotina</taxon>
        <taxon>Sordariomycetes</taxon>
        <taxon>Hypocreomycetidae</taxon>
        <taxon>Glomerellales</taxon>
        <taxon>Glomerellaceae</taxon>
        <taxon>Colletotrichum</taxon>
        <taxon>Colletotrichum acutatum species complex</taxon>
    </lineage>
</organism>
<evidence type="ECO:0000256" key="1">
    <source>
        <dbReference type="SAM" id="MobiDB-lite"/>
    </source>
</evidence>
<dbReference type="Proteomes" id="UP001227543">
    <property type="component" value="Unassembled WGS sequence"/>
</dbReference>
<evidence type="ECO:0000313" key="2">
    <source>
        <dbReference type="EMBL" id="KAK1731989.1"/>
    </source>
</evidence>
<dbReference type="GeneID" id="85412997"/>
<name>A0ABQ9T7Y6_9PEZI</name>
<gene>
    <name evidence="2" type="ORF">CTAM01_12754</name>
</gene>
<proteinExistence type="predicted"/>